<feature type="domain" description="Tyr recombinase" evidence="5">
    <location>
        <begin position="146"/>
        <end position="350"/>
    </location>
</feature>
<dbReference type="Gene3D" id="1.10.443.10">
    <property type="entry name" value="Intergrase catalytic core"/>
    <property type="match status" value="1"/>
</dbReference>
<dbReference type="InterPro" id="IPR002104">
    <property type="entry name" value="Integrase_catalytic"/>
</dbReference>
<evidence type="ECO:0000256" key="3">
    <source>
        <dbReference type="ARBA" id="ARBA00023172"/>
    </source>
</evidence>
<keyword evidence="3" id="KW-0233">DNA recombination</keyword>
<dbReference type="AlphaFoldDB" id="A0A7X0P894"/>
<keyword evidence="2 4" id="KW-0238">DNA-binding</keyword>
<dbReference type="Pfam" id="PF00589">
    <property type="entry name" value="Phage_integrase"/>
    <property type="match status" value="1"/>
</dbReference>
<gene>
    <name evidence="7" type="ORF">HD593_011691</name>
</gene>
<organism evidence="7 8">
    <name type="scientific">Nonomuraea rubra</name>
    <dbReference type="NCBI Taxonomy" id="46180"/>
    <lineage>
        <taxon>Bacteria</taxon>
        <taxon>Bacillati</taxon>
        <taxon>Actinomycetota</taxon>
        <taxon>Actinomycetes</taxon>
        <taxon>Streptosporangiales</taxon>
        <taxon>Streptosporangiaceae</taxon>
        <taxon>Nonomuraea</taxon>
    </lineage>
</organism>
<sequence length="350" mass="39426">MCGDVSAAKRPESAACRPPRSSAQALFDAMLDGWSRHQRTTQRCKSATIGLREDVVRRFARFTGAYPWQWSPEHLDLWLSHLTVELRRAPSTVRGYQSALRFFCEYVTAPYQDWTRECETRFGSVPVQICQDDRAADSFAGPFAGPGRRPMTREEVQRFFDHADDQVEEAMRRGHKGALARYRDATVFKVVYAWGLSGSEASALDIGDFQPHADVPELGRFGALSVRASRRTQGLPQRRRTVVSTMPWAVDAVREYVAEVRPRYRTSLSQALWPTERGGRLRTREIEDRFAAYRDALGLDRALTPYCLRSAYMAHLLMDGAALTFVQEQVGHRLPATTASCARLTDGGSG</sequence>
<dbReference type="InterPro" id="IPR013762">
    <property type="entry name" value="Integrase-like_cat_sf"/>
</dbReference>
<dbReference type="PROSITE" id="PS51898">
    <property type="entry name" value="TYR_RECOMBINASE"/>
    <property type="match status" value="1"/>
</dbReference>
<evidence type="ECO:0000256" key="1">
    <source>
        <dbReference type="ARBA" id="ARBA00008857"/>
    </source>
</evidence>
<dbReference type="GO" id="GO:0015074">
    <property type="term" value="P:DNA integration"/>
    <property type="evidence" value="ECO:0007669"/>
    <property type="project" value="InterPro"/>
</dbReference>
<dbReference type="PROSITE" id="PS51900">
    <property type="entry name" value="CB"/>
    <property type="match status" value="1"/>
</dbReference>
<evidence type="ECO:0000313" key="8">
    <source>
        <dbReference type="Proteomes" id="UP000565579"/>
    </source>
</evidence>
<comment type="similarity">
    <text evidence="1">Belongs to the 'phage' integrase family.</text>
</comment>
<dbReference type="InterPro" id="IPR050090">
    <property type="entry name" value="Tyrosine_recombinase_XerCD"/>
</dbReference>
<keyword evidence="8" id="KW-1185">Reference proteome</keyword>
<dbReference type="GO" id="GO:0006310">
    <property type="term" value="P:DNA recombination"/>
    <property type="evidence" value="ECO:0007669"/>
    <property type="project" value="UniProtKB-KW"/>
</dbReference>
<dbReference type="InterPro" id="IPR044068">
    <property type="entry name" value="CB"/>
</dbReference>
<proteinExistence type="inferred from homology"/>
<evidence type="ECO:0000256" key="2">
    <source>
        <dbReference type="ARBA" id="ARBA00023125"/>
    </source>
</evidence>
<comment type="caution">
    <text evidence="7">The sequence shown here is derived from an EMBL/GenBank/DDBJ whole genome shotgun (WGS) entry which is preliminary data.</text>
</comment>
<dbReference type="Gene3D" id="1.10.150.130">
    <property type="match status" value="1"/>
</dbReference>
<evidence type="ECO:0000259" key="5">
    <source>
        <dbReference type="PROSITE" id="PS51898"/>
    </source>
</evidence>
<evidence type="ECO:0000259" key="6">
    <source>
        <dbReference type="PROSITE" id="PS51900"/>
    </source>
</evidence>
<reference evidence="7 8" key="1">
    <citation type="submission" date="2020-08" db="EMBL/GenBank/DDBJ databases">
        <title>Sequencing the genomes of 1000 actinobacteria strains.</title>
        <authorList>
            <person name="Klenk H.-P."/>
        </authorList>
    </citation>
    <scope>NUCLEOTIDE SEQUENCE [LARGE SCALE GENOMIC DNA]</scope>
    <source>
        <strain evidence="7 8">DSM 43768</strain>
    </source>
</reference>
<name>A0A7X0P894_9ACTN</name>
<dbReference type="PANTHER" id="PTHR30349">
    <property type="entry name" value="PHAGE INTEGRASE-RELATED"/>
    <property type="match status" value="1"/>
</dbReference>
<dbReference type="InterPro" id="IPR011010">
    <property type="entry name" value="DNA_brk_join_enz"/>
</dbReference>
<feature type="domain" description="Core-binding (CB)" evidence="6">
    <location>
        <begin position="25"/>
        <end position="108"/>
    </location>
</feature>
<dbReference type="GO" id="GO:0003677">
    <property type="term" value="F:DNA binding"/>
    <property type="evidence" value="ECO:0007669"/>
    <property type="project" value="UniProtKB-UniRule"/>
</dbReference>
<evidence type="ECO:0000313" key="7">
    <source>
        <dbReference type="EMBL" id="MBB6556896.1"/>
    </source>
</evidence>
<dbReference type="Proteomes" id="UP000565579">
    <property type="component" value="Unassembled WGS sequence"/>
</dbReference>
<dbReference type="InterPro" id="IPR010998">
    <property type="entry name" value="Integrase_recombinase_N"/>
</dbReference>
<evidence type="ECO:0000256" key="4">
    <source>
        <dbReference type="PROSITE-ProRule" id="PRU01248"/>
    </source>
</evidence>
<dbReference type="SUPFAM" id="SSF56349">
    <property type="entry name" value="DNA breaking-rejoining enzymes"/>
    <property type="match status" value="1"/>
</dbReference>
<dbReference type="EMBL" id="JACHMI010000001">
    <property type="protein sequence ID" value="MBB6556896.1"/>
    <property type="molecule type" value="Genomic_DNA"/>
</dbReference>
<protein>
    <submittedName>
        <fullName evidence="7">Site-specific recombinase XerD</fullName>
    </submittedName>
</protein>
<accession>A0A7X0P894</accession>
<dbReference type="PANTHER" id="PTHR30349:SF41">
    <property type="entry name" value="INTEGRASE_RECOMBINASE PROTEIN MJ0367-RELATED"/>
    <property type="match status" value="1"/>
</dbReference>
<dbReference type="RefSeq" id="WP_185111317.1">
    <property type="nucleotide sequence ID" value="NZ_JACHMI010000001.1"/>
</dbReference>